<dbReference type="Proteomes" id="UP000258102">
    <property type="component" value="Chromosome 1"/>
</dbReference>
<organism evidence="1 2">
    <name type="scientific">Pseudoalteromonas piscicida</name>
    <dbReference type="NCBI Taxonomy" id="43662"/>
    <lineage>
        <taxon>Bacteria</taxon>
        <taxon>Pseudomonadati</taxon>
        <taxon>Pseudomonadota</taxon>
        <taxon>Gammaproteobacteria</taxon>
        <taxon>Alteromonadales</taxon>
        <taxon>Pseudoalteromonadaceae</taxon>
        <taxon>Pseudoalteromonas</taxon>
    </lineage>
</organism>
<protein>
    <submittedName>
        <fullName evidence="1">Uncharacterized protein</fullName>
    </submittedName>
</protein>
<proteinExistence type="predicted"/>
<accession>A0AAD0RFS5</accession>
<evidence type="ECO:0000313" key="1">
    <source>
        <dbReference type="EMBL" id="AXR01812.1"/>
    </source>
</evidence>
<reference evidence="1 2" key="1">
    <citation type="submission" date="2018-08" db="EMBL/GenBank/DDBJ databases">
        <title>Whole Genome Sequences of Two Pseudoalteromonas piscicida Strains, DE1-A and DE2-A, which Exhibit Strong Antibacterial Activity against Vibrio vulnificus.</title>
        <authorList>
            <person name="Richards G.P."/>
            <person name="Needleman D.S."/>
            <person name="Watson M.A."/>
            <person name="Polson S.W."/>
        </authorList>
    </citation>
    <scope>NUCLEOTIDE SEQUENCE [LARGE SCALE GENOMIC DNA]</scope>
    <source>
        <strain evidence="1 2">DE2-A</strain>
    </source>
</reference>
<dbReference type="AlphaFoldDB" id="A0AAD0RFS5"/>
<dbReference type="RefSeq" id="WP_088531041.1">
    <property type="nucleotide sequence ID" value="NZ_CP021646.1"/>
</dbReference>
<sequence>MFDTNVEEVHIQFQISPDYSLGDAVSYLFTSLLVRAAPITLTPLLKKADFAIARSTRQSSASTVKNSSAIDLYGRLSSGVCFMTGKLNGRLSSCNSVINEAGPLSLKFYQKIRTLMPQYFLDVQQVASLRNVAHISDSPIAFCIATVDKGK</sequence>
<gene>
    <name evidence="1" type="ORF">D0511_06775</name>
</gene>
<dbReference type="KEGG" id="ppis:B1L02_10975"/>
<name>A0AAD0RFS5_PSEO7</name>
<dbReference type="EMBL" id="CP031761">
    <property type="protein sequence ID" value="AXR01812.1"/>
    <property type="molecule type" value="Genomic_DNA"/>
</dbReference>
<evidence type="ECO:0000313" key="2">
    <source>
        <dbReference type="Proteomes" id="UP000258102"/>
    </source>
</evidence>